<organism evidence="1">
    <name type="scientific">Phage sp. cty4N14</name>
    <dbReference type="NCBI Taxonomy" id="2825799"/>
    <lineage>
        <taxon>Viruses</taxon>
    </lineage>
</organism>
<protein>
    <submittedName>
        <fullName evidence="1">Uncharacterized protein</fullName>
    </submittedName>
</protein>
<sequence length="41" mass="5098">MKRKFFKNLNRFLKDRKFEKPSKYTGKCKNTMSYFMSCFMS</sequence>
<proteinExistence type="predicted"/>
<name>A0A8S5U508_9VIRU</name>
<reference evidence="1" key="1">
    <citation type="journal article" date="2021" name="Proc. Natl. Acad. Sci. U.S.A.">
        <title>A Catalog of Tens of Thousands of Viruses from Human Metagenomes Reveals Hidden Associations with Chronic Diseases.</title>
        <authorList>
            <person name="Tisza M.J."/>
            <person name="Buck C.B."/>
        </authorList>
    </citation>
    <scope>NUCLEOTIDE SEQUENCE</scope>
    <source>
        <strain evidence="1">Cty4N14</strain>
    </source>
</reference>
<evidence type="ECO:0000313" key="1">
    <source>
        <dbReference type="EMBL" id="DAF89486.1"/>
    </source>
</evidence>
<dbReference type="EMBL" id="BK016011">
    <property type="protein sequence ID" value="DAF89486.1"/>
    <property type="molecule type" value="Genomic_DNA"/>
</dbReference>
<accession>A0A8S5U508</accession>